<dbReference type="KEGG" id="pmt:PMT_2309"/>
<protein>
    <submittedName>
        <fullName evidence="1">Uncharacterized protein</fullName>
    </submittedName>
</protein>
<evidence type="ECO:0000313" key="2">
    <source>
        <dbReference type="Proteomes" id="UP000001423"/>
    </source>
</evidence>
<dbReference type="Proteomes" id="UP000001423">
    <property type="component" value="Chromosome"/>
</dbReference>
<dbReference type="AlphaFoldDB" id="B9ERE3"/>
<sequence length="36" mass="3934">MTQVGDDLSLTADDIHTTLLDVDKDEFLAADVIDDI</sequence>
<dbReference type="HOGENOM" id="CLU_3357754_0_0_3"/>
<name>B9ERE3_PROMM</name>
<keyword evidence="2" id="KW-1185">Reference proteome</keyword>
<evidence type="ECO:0000313" key="1">
    <source>
        <dbReference type="EMBL" id="CAX31828.1"/>
    </source>
</evidence>
<proteinExistence type="predicted"/>
<accession>B9ERE3</accession>
<dbReference type="EMBL" id="BX548175">
    <property type="protein sequence ID" value="CAX31828.1"/>
    <property type="molecule type" value="Genomic_DNA"/>
</dbReference>
<reference evidence="1 2" key="1">
    <citation type="journal article" date="2003" name="Nature">
        <title>Genome divergence in two Prochlorococcus ecotypes reflects oceanic niche differentiation.</title>
        <authorList>
            <person name="Rocap G."/>
            <person name="Larimer F.W."/>
            <person name="Lamerdin J.E."/>
            <person name="Malfatti S."/>
            <person name="Chain P."/>
            <person name="Ahlgren N.A."/>
            <person name="Arellano A."/>
            <person name="Coleman M."/>
            <person name="Hauser L."/>
            <person name="Hess W.R."/>
            <person name="Johnson Z.I."/>
            <person name="Land M.L."/>
            <person name="Lindell D."/>
            <person name="Post A.F."/>
            <person name="Regala W."/>
            <person name="Shah M."/>
            <person name="Shaw S.L."/>
            <person name="Steglich C."/>
            <person name="Sullivan M.B."/>
            <person name="Ting C.S."/>
            <person name="Tolonen A."/>
            <person name="Webb E.A."/>
            <person name="Zinser E.R."/>
            <person name="Chisholm S.W."/>
        </authorList>
    </citation>
    <scope>NUCLEOTIDE SEQUENCE [LARGE SCALE GENOMIC DNA]</scope>
    <source>
        <strain evidence="2">MIT 9313</strain>
    </source>
</reference>
<gene>
    <name evidence="1" type="ordered locus">PMT_2309</name>
</gene>
<organism evidence="1 2">
    <name type="scientific">Prochlorococcus marinus (strain MIT 9313)</name>
    <dbReference type="NCBI Taxonomy" id="74547"/>
    <lineage>
        <taxon>Bacteria</taxon>
        <taxon>Bacillati</taxon>
        <taxon>Cyanobacteriota</taxon>
        <taxon>Cyanophyceae</taxon>
        <taxon>Synechococcales</taxon>
        <taxon>Prochlorococcaceae</taxon>
        <taxon>Prochlorococcus</taxon>
    </lineage>
</organism>